<evidence type="ECO:0000256" key="2">
    <source>
        <dbReference type="ARBA" id="ARBA00022980"/>
    </source>
</evidence>
<dbReference type="Gene3D" id="1.10.287.610">
    <property type="entry name" value="Helix hairpin bin"/>
    <property type="match status" value="1"/>
</dbReference>
<sequence>MTAGIDTAELKRLFDTGAHFAQVKSRRHPTMQPYLVGTKGRQEIIDLVKTVEQLEAAKALVSTLAKEGKTILLVGGKVEVAALVKKAAQEIHAPYVATRWLGGTISNWTEIKKRINRLVELTDMTTVGTRASQHTKLELVRLDREKKRLEERLDGITTLEKRPDALLVVDTKHEKHAVKEANDADIPVIGIMSSDCALTDAAYPIVANDASRETVKLILSELIEAFKKGQVS</sequence>
<accession>A0A1F6CHE8</accession>
<evidence type="ECO:0000256" key="1">
    <source>
        <dbReference type="ARBA" id="ARBA00006242"/>
    </source>
</evidence>
<dbReference type="PRINTS" id="PR00395">
    <property type="entry name" value="RIBOSOMALS2"/>
</dbReference>
<dbReference type="PANTHER" id="PTHR12534:SF0">
    <property type="entry name" value="SMALL RIBOSOMAL SUBUNIT PROTEIN US2M"/>
    <property type="match status" value="1"/>
</dbReference>
<dbReference type="InterPro" id="IPR001865">
    <property type="entry name" value="Ribosomal_uS2"/>
</dbReference>
<organism evidence="7 8">
    <name type="scientific">Candidatus Kaiserbacteria bacterium RIFCSPHIGHO2_01_FULL_53_31</name>
    <dbReference type="NCBI Taxonomy" id="1798481"/>
    <lineage>
        <taxon>Bacteria</taxon>
        <taxon>Candidatus Kaiseribacteriota</taxon>
    </lineage>
</organism>
<evidence type="ECO:0000313" key="8">
    <source>
        <dbReference type="Proteomes" id="UP000178815"/>
    </source>
</evidence>
<protein>
    <recommendedName>
        <fullName evidence="4 5">Small ribosomal subunit protein uS2</fullName>
    </recommendedName>
</protein>
<keyword evidence="6" id="KW-0175">Coiled coil</keyword>
<dbReference type="PANTHER" id="PTHR12534">
    <property type="entry name" value="30S RIBOSOMAL PROTEIN S2 PROKARYOTIC AND ORGANELLAR"/>
    <property type="match status" value="1"/>
</dbReference>
<dbReference type="GO" id="GO:0006412">
    <property type="term" value="P:translation"/>
    <property type="evidence" value="ECO:0007669"/>
    <property type="project" value="UniProtKB-UniRule"/>
</dbReference>
<proteinExistence type="inferred from homology"/>
<evidence type="ECO:0000256" key="4">
    <source>
        <dbReference type="ARBA" id="ARBA00035256"/>
    </source>
</evidence>
<comment type="similarity">
    <text evidence="1 5">Belongs to the universal ribosomal protein uS2 family.</text>
</comment>
<evidence type="ECO:0000313" key="7">
    <source>
        <dbReference type="EMBL" id="OGG48656.1"/>
    </source>
</evidence>
<dbReference type="EMBL" id="MFKU01000010">
    <property type="protein sequence ID" value="OGG48656.1"/>
    <property type="molecule type" value="Genomic_DNA"/>
</dbReference>
<dbReference type="NCBIfam" id="TIGR01011">
    <property type="entry name" value="rpsB_bact"/>
    <property type="match status" value="1"/>
</dbReference>
<dbReference type="AlphaFoldDB" id="A0A1F6CHE8"/>
<evidence type="ECO:0000256" key="3">
    <source>
        <dbReference type="ARBA" id="ARBA00023274"/>
    </source>
</evidence>
<keyword evidence="2 5" id="KW-0689">Ribosomal protein</keyword>
<dbReference type="GO" id="GO:0015935">
    <property type="term" value="C:small ribosomal subunit"/>
    <property type="evidence" value="ECO:0007669"/>
    <property type="project" value="InterPro"/>
</dbReference>
<comment type="caution">
    <text evidence="7">The sequence shown here is derived from an EMBL/GenBank/DDBJ whole genome shotgun (WGS) entry which is preliminary data.</text>
</comment>
<dbReference type="Proteomes" id="UP000178815">
    <property type="component" value="Unassembled WGS sequence"/>
</dbReference>
<dbReference type="HAMAP" id="MF_00291_B">
    <property type="entry name" value="Ribosomal_uS2_B"/>
    <property type="match status" value="1"/>
</dbReference>
<dbReference type="STRING" id="1798481.A2678_02200"/>
<evidence type="ECO:0000256" key="5">
    <source>
        <dbReference type="HAMAP-Rule" id="MF_00291"/>
    </source>
</evidence>
<dbReference type="SUPFAM" id="SSF52313">
    <property type="entry name" value="Ribosomal protein S2"/>
    <property type="match status" value="1"/>
</dbReference>
<name>A0A1F6CHE8_9BACT</name>
<dbReference type="InterPro" id="IPR005706">
    <property type="entry name" value="Ribosomal_uS2_bac/mit/plastid"/>
</dbReference>
<dbReference type="Pfam" id="PF00318">
    <property type="entry name" value="Ribosomal_S2"/>
    <property type="match status" value="1"/>
</dbReference>
<dbReference type="InterPro" id="IPR023591">
    <property type="entry name" value="Ribosomal_uS2_flav_dom_sf"/>
</dbReference>
<feature type="coiled-coil region" evidence="6">
    <location>
        <begin position="132"/>
        <end position="159"/>
    </location>
</feature>
<evidence type="ECO:0000256" key="6">
    <source>
        <dbReference type="SAM" id="Coils"/>
    </source>
</evidence>
<keyword evidence="3 5" id="KW-0687">Ribonucleoprotein</keyword>
<dbReference type="CDD" id="cd01425">
    <property type="entry name" value="RPS2"/>
    <property type="match status" value="1"/>
</dbReference>
<gene>
    <name evidence="5" type="primary">rpsB</name>
    <name evidence="7" type="ORF">A2678_02200</name>
</gene>
<dbReference type="GO" id="GO:0003735">
    <property type="term" value="F:structural constituent of ribosome"/>
    <property type="evidence" value="ECO:0007669"/>
    <property type="project" value="InterPro"/>
</dbReference>
<reference evidence="7 8" key="1">
    <citation type="journal article" date="2016" name="Nat. Commun.">
        <title>Thousands of microbial genomes shed light on interconnected biogeochemical processes in an aquifer system.</title>
        <authorList>
            <person name="Anantharaman K."/>
            <person name="Brown C.T."/>
            <person name="Hug L.A."/>
            <person name="Sharon I."/>
            <person name="Castelle C.J."/>
            <person name="Probst A.J."/>
            <person name="Thomas B.C."/>
            <person name="Singh A."/>
            <person name="Wilkins M.J."/>
            <person name="Karaoz U."/>
            <person name="Brodie E.L."/>
            <person name="Williams K.H."/>
            <person name="Hubbard S.S."/>
            <person name="Banfield J.F."/>
        </authorList>
    </citation>
    <scope>NUCLEOTIDE SEQUENCE [LARGE SCALE GENOMIC DNA]</scope>
</reference>
<dbReference type="Gene3D" id="3.40.50.10490">
    <property type="entry name" value="Glucose-6-phosphate isomerase like protein, domain 1"/>
    <property type="match status" value="1"/>
</dbReference>